<keyword evidence="3" id="KW-1185">Reference proteome</keyword>
<dbReference type="SUPFAM" id="SSF56672">
    <property type="entry name" value="DNA/RNA polymerases"/>
    <property type="match status" value="1"/>
</dbReference>
<proteinExistence type="predicted"/>
<dbReference type="PANTHER" id="PTHR11439">
    <property type="entry name" value="GAG-POL-RELATED RETROTRANSPOSON"/>
    <property type="match status" value="1"/>
</dbReference>
<dbReference type="PANTHER" id="PTHR11439:SF503">
    <property type="entry name" value="CYSTEINE-RICH RLK (RECEPTOR-LIKE PROTEIN KINASE) 8"/>
    <property type="match status" value="1"/>
</dbReference>
<name>A0ABD3J8E9_EUCGL</name>
<reference evidence="2 3" key="1">
    <citation type="submission" date="2024-11" db="EMBL/GenBank/DDBJ databases">
        <title>Chromosome-level genome assembly of Eucalyptus globulus Labill. provides insights into its genome evolution.</title>
        <authorList>
            <person name="Li X."/>
        </authorList>
    </citation>
    <scope>NUCLEOTIDE SEQUENCE [LARGE SCALE GENOMIC DNA]</scope>
    <source>
        <strain evidence="2">CL2024</strain>
        <tissue evidence="2">Fresh tender leaves</tissue>
    </source>
</reference>
<protein>
    <recommendedName>
        <fullName evidence="1">Reverse transcriptase Ty1/copia-type domain-containing protein</fullName>
    </recommendedName>
</protein>
<dbReference type="EMBL" id="JBJKBG010000009">
    <property type="protein sequence ID" value="KAL3722773.1"/>
    <property type="molecule type" value="Genomic_DNA"/>
</dbReference>
<dbReference type="InterPro" id="IPR043502">
    <property type="entry name" value="DNA/RNA_pol_sf"/>
</dbReference>
<dbReference type="Proteomes" id="UP001634007">
    <property type="component" value="Unassembled WGS sequence"/>
</dbReference>
<feature type="domain" description="Reverse transcriptase Ty1/copia-type" evidence="1">
    <location>
        <begin position="2"/>
        <end position="109"/>
    </location>
</feature>
<dbReference type="AlphaFoldDB" id="A0ABD3J8E9"/>
<organism evidence="2 3">
    <name type="scientific">Eucalyptus globulus</name>
    <name type="common">Tasmanian blue gum</name>
    <dbReference type="NCBI Taxonomy" id="34317"/>
    <lineage>
        <taxon>Eukaryota</taxon>
        <taxon>Viridiplantae</taxon>
        <taxon>Streptophyta</taxon>
        <taxon>Embryophyta</taxon>
        <taxon>Tracheophyta</taxon>
        <taxon>Spermatophyta</taxon>
        <taxon>Magnoliopsida</taxon>
        <taxon>eudicotyledons</taxon>
        <taxon>Gunneridae</taxon>
        <taxon>Pentapetalae</taxon>
        <taxon>rosids</taxon>
        <taxon>malvids</taxon>
        <taxon>Myrtales</taxon>
        <taxon>Myrtaceae</taxon>
        <taxon>Myrtoideae</taxon>
        <taxon>Eucalypteae</taxon>
        <taxon>Eucalyptus</taxon>
    </lineage>
</organism>
<dbReference type="InterPro" id="IPR013103">
    <property type="entry name" value="RVT_2"/>
</dbReference>
<dbReference type="Pfam" id="PF07727">
    <property type="entry name" value="RVT_2"/>
    <property type="match status" value="1"/>
</dbReference>
<dbReference type="CDD" id="cd09272">
    <property type="entry name" value="RNase_HI_RT_Ty1"/>
    <property type="match status" value="1"/>
</dbReference>
<evidence type="ECO:0000259" key="1">
    <source>
        <dbReference type="Pfam" id="PF07727"/>
    </source>
</evidence>
<evidence type="ECO:0000313" key="2">
    <source>
        <dbReference type="EMBL" id="KAL3722773.1"/>
    </source>
</evidence>
<gene>
    <name evidence="2" type="ORF">ACJRO7_035043</name>
</gene>
<comment type="caution">
    <text evidence="2">The sequence shown here is derived from an EMBL/GenBank/DDBJ whole genome shotgun (WGS) entry which is preliminary data.</text>
</comment>
<accession>A0ABD3J8E9</accession>
<sequence>MDEHLLSLGFKKSLSESTLYVKKLVYDLVVVSLYVDDMLVTGSNSAQITAFKQEMMKMFEMTDLGEMSYFLGMEVRQTHNEVFICQKKYLKEILRRFNMEECKSVSTPMGHKEKLQKEDGSAPADERVYRSLIGCLMYLTATRPDIMFPVSVLSRFLNCASELHMVAANRVLRYLRGTLSYGIKFCRVQEFKLQGYSDSDWAGSMDDMRSTSGYCFTFGSACFSWCSKKQEIVAQSTAEVEFIAATAAVNQALWLKKLMDDLHMQQEEDIEVFVDNQATLAISQNPVFHGRTKHFKVKFYFLREVQKAEEVKLVYCNSENQIVDIFTKSFHVGRFELLRAKLGVCST</sequence>
<evidence type="ECO:0000313" key="3">
    <source>
        <dbReference type="Proteomes" id="UP001634007"/>
    </source>
</evidence>